<gene>
    <name evidence="1" type="ORF">PACLA_8A054209</name>
</gene>
<dbReference type="Proteomes" id="UP001152795">
    <property type="component" value="Unassembled WGS sequence"/>
</dbReference>
<keyword evidence="2" id="KW-1185">Reference proteome</keyword>
<comment type="caution">
    <text evidence="1">The sequence shown here is derived from an EMBL/GenBank/DDBJ whole genome shotgun (WGS) entry which is preliminary data.</text>
</comment>
<proteinExistence type="predicted"/>
<reference evidence="1" key="1">
    <citation type="submission" date="2020-04" db="EMBL/GenBank/DDBJ databases">
        <authorList>
            <person name="Alioto T."/>
            <person name="Alioto T."/>
            <person name="Gomez Garrido J."/>
        </authorList>
    </citation>
    <scope>NUCLEOTIDE SEQUENCE</scope>
    <source>
        <strain evidence="1">A484AB</strain>
    </source>
</reference>
<protein>
    <submittedName>
        <fullName evidence="1">Uncharacterized protein</fullName>
    </submittedName>
</protein>
<accession>A0A7D9EBT1</accession>
<dbReference type="OrthoDB" id="10283325at2759"/>
<name>A0A7D9EBT1_PARCT</name>
<dbReference type="AlphaFoldDB" id="A0A7D9EBT1"/>
<dbReference type="EMBL" id="CACRXK020005347">
    <property type="protein sequence ID" value="CAB4005898.1"/>
    <property type="molecule type" value="Genomic_DNA"/>
</dbReference>
<dbReference type="PANTHER" id="PTHR10559">
    <property type="entry name" value="TRANSCOBALAMIN-1/GASTRIC INTRINSIC FACTOR"/>
    <property type="match status" value="1"/>
</dbReference>
<dbReference type="Gene3D" id="2.170.130.30">
    <property type="match status" value="1"/>
</dbReference>
<dbReference type="InterPro" id="IPR051588">
    <property type="entry name" value="Cobalamin_Transport"/>
</dbReference>
<sequence length="133" mass="15512">MANIRVTFRVEYGVDLGRSPPSAISLNIPEACTVFNLVQIAQENSERHTFKYRTYPDIGAEITTIDGIEEDPINGIYWFFYSPWNKLIPNGVSSHKLKHNTTVVARYERWTRTDHSRQKAPRRQFMNIRNIQV</sequence>
<dbReference type="PANTHER" id="PTHR10559:SF18">
    <property type="entry name" value="TRANSCOBALAMIN II"/>
    <property type="match status" value="1"/>
</dbReference>
<evidence type="ECO:0000313" key="1">
    <source>
        <dbReference type="EMBL" id="CAB4005898.1"/>
    </source>
</evidence>
<evidence type="ECO:0000313" key="2">
    <source>
        <dbReference type="Proteomes" id="UP001152795"/>
    </source>
</evidence>
<organism evidence="1 2">
    <name type="scientific">Paramuricea clavata</name>
    <name type="common">Red gorgonian</name>
    <name type="synonym">Violescent sea-whip</name>
    <dbReference type="NCBI Taxonomy" id="317549"/>
    <lineage>
        <taxon>Eukaryota</taxon>
        <taxon>Metazoa</taxon>
        <taxon>Cnidaria</taxon>
        <taxon>Anthozoa</taxon>
        <taxon>Octocorallia</taxon>
        <taxon>Malacalcyonacea</taxon>
        <taxon>Plexauridae</taxon>
        <taxon>Paramuricea</taxon>
    </lineage>
</organism>